<dbReference type="InterPro" id="IPR013087">
    <property type="entry name" value="Znf_C2H2_type"/>
</dbReference>
<dbReference type="Proteomes" id="UP000008827">
    <property type="component" value="Chromosome 4"/>
</dbReference>
<dbReference type="HOGENOM" id="CLU_759539_0_0_1"/>
<dbReference type="RefSeq" id="XP_006578368.2">
    <property type="nucleotide sequence ID" value="XM_006578305.4"/>
</dbReference>
<protein>
    <recommendedName>
        <fullName evidence="3">C2H2-type domain-containing protein</fullName>
    </recommendedName>
</protein>
<reference evidence="4 5" key="1">
    <citation type="journal article" date="2010" name="Nature">
        <title>Genome sequence of the palaeopolyploid soybean.</title>
        <authorList>
            <person name="Schmutz J."/>
            <person name="Cannon S.B."/>
            <person name="Schlueter J."/>
            <person name="Ma J."/>
            <person name="Mitros T."/>
            <person name="Nelson W."/>
            <person name="Hyten D.L."/>
            <person name="Song Q."/>
            <person name="Thelen J.J."/>
            <person name="Cheng J."/>
            <person name="Xu D."/>
            <person name="Hellsten U."/>
            <person name="May G.D."/>
            <person name="Yu Y."/>
            <person name="Sakurai T."/>
            <person name="Umezawa T."/>
            <person name="Bhattacharyya M.K."/>
            <person name="Sandhu D."/>
            <person name="Valliyodan B."/>
            <person name="Lindquist E."/>
            <person name="Peto M."/>
            <person name="Grant D."/>
            <person name="Shu S."/>
            <person name="Goodstein D."/>
            <person name="Barry K."/>
            <person name="Futrell-Griggs M."/>
            <person name="Abernathy B."/>
            <person name="Du J."/>
            <person name="Tian Z."/>
            <person name="Zhu L."/>
            <person name="Gill N."/>
            <person name="Joshi T."/>
            <person name="Libault M."/>
            <person name="Sethuraman A."/>
            <person name="Zhang X.-C."/>
            <person name="Shinozaki K."/>
            <person name="Nguyen H.T."/>
            <person name="Wing R.A."/>
            <person name="Cregan P."/>
            <person name="Specht J."/>
            <person name="Grimwood J."/>
            <person name="Rokhsar D."/>
            <person name="Stacey G."/>
            <person name="Shoemaker R.C."/>
            <person name="Jackson S.A."/>
        </authorList>
    </citation>
    <scope>NUCLEOTIDE SEQUENCE [LARGE SCALE GENOMIC DNA]</scope>
    <source>
        <strain evidence="5">cv. Williams 82</strain>
        <tissue evidence="4">Callus</tissue>
    </source>
</reference>
<accession>K7KJL1</accession>
<evidence type="ECO:0000313" key="4">
    <source>
        <dbReference type="EMBL" id="KRH62618.1"/>
    </source>
</evidence>
<reference evidence="5" key="2">
    <citation type="submission" date="2018-02" db="UniProtKB">
        <authorList>
            <consortium name="EnsemblPlants"/>
        </authorList>
    </citation>
    <scope>IDENTIFICATION</scope>
    <source>
        <strain evidence="5">Williams 82</strain>
    </source>
</reference>
<evidence type="ECO:0000313" key="6">
    <source>
        <dbReference type="Proteomes" id="UP000008827"/>
    </source>
</evidence>
<evidence type="ECO:0000256" key="1">
    <source>
        <dbReference type="PROSITE-ProRule" id="PRU00042"/>
    </source>
</evidence>
<feature type="region of interest" description="Disordered" evidence="2">
    <location>
        <begin position="339"/>
        <end position="359"/>
    </location>
</feature>
<dbReference type="GO" id="GO:0008270">
    <property type="term" value="F:zinc ion binding"/>
    <property type="evidence" value="ECO:0007669"/>
    <property type="project" value="UniProtKB-KW"/>
</dbReference>
<feature type="region of interest" description="Disordered" evidence="2">
    <location>
        <begin position="398"/>
        <end position="424"/>
    </location>
</feature>
<dbReference type="EMBL" id="CM000837">
    <property type="protein sequence ID" value="KRH62618.1"/>
    <property type="molecule type" value="Genomic_DNA"/>
</dbReference>
<keyword evidence="1" id="KW-0862">Zinc</keyword>
<sequence length="424" mass="47639">MMNTSSAFDKENVKGKEKCNCCSYCERAFDNYEGLEYHKKMHEVEFKRLVNQSNHFHNSMDISKPILGHGNVSMKTLYGATTNNPCVTKGHCYGGNNRGDHNSLFMTSSYSFTRTNNASLVASLPNKETNPFLTNGNCYGGNSQGDHNSLFMPPNYSFTSSNNASLVAPIPTKGISCVTKGNCYGGNSQGDHNSLFIPPNYSFTRTNNESLVATIPNKWTIPFSQYVNHPIYMGSSNNHIGHAPSVSSGISHQFDASNSQFFIDDFSIPFRSKFQNIKPNGIHLSYPIFVRNPSLPGYHMTERGLSIFPDSLKPFFVDTQTHSVSLNNIHQICERVKKHNRDKVQEKSSMMNPPKRPNINYGPLVYHEREMLQKNETLFSTKDAKLKDIDAIVFNDEGKIGSNSRSKNKVKEQEDDDLDLSLHL</sequence>
<dbReference type="Gramene" id="KRH62618">
    <property type="protein sequence ID" value="KRH62618"/>
    <property type="gene ID" value="GLYMA_04G119800"/>
</dbReference>
<evidence type="ECO:0000256" key="2">
    <source>
        <dbReference type="SAM" id="MobiDB-lite"/>
    </source>
</evidence>
<feature type="domain" description="C2H2-type" evidence="3">
    <location>
        <begin position="20"/>
        <end position="47"/>
    </location>
</feature>
<dbReference type="GeneID" id="102662834"/>
<name>K7KJL1_SOYBN</name>
<proteinExistence type="predicted"/>
<dbReference type="PaxDb" id="3847-GLYMA04G13901.1"/>
<keyword evidence="1" id="KW-0863">Zinc-finger</keyword>
<dbReference type="EnsemblPlants" id="KRH62618">
    <property type="protein sequence ID" value="KRH62618"/>
    <property type="gene ID" value="GLYMA_04G119800"/>
</dbReference>
<evidence type="ECO:0000259" key="3">
    <source>
        <dbReference type="PROSITE" id="PS50157"/>
    </source>
</evidence>
<feature type="compositionally biased region" description="Acidic residues" evidence="2">
    <location>
        <begin position="413"/>
        <end position="424"/>
    </location>
</feature>
<reference evidence="4" key="3">
    <citation type="submission" date="2018-07" db="EMBL/GenBank/DDBJ databases">
        <title>WGS assembly of Glycine max.</title>
        <authorList>
            <person name="Schmutz J."/>
            <person name="Cannon S."/>
            <person name="Schlueter J."/>
            <person name="Ma J."/>
            <person name="Mitros T."/>
            <person name="Nelson W."/>
            <person name="Hyten D."/>
            <person name="Song Q."/>
            <person name="Thelen J."/>
            <person name="Cheng J."/>
            <person name="Xu D."/>
            <person name="Hellsten U."/>
            <person name="May G."/>
            <person name="Yu Y."/>
            <person name="Sakurai T."/>
            <person name="Umezawa T."/>
            <person name="Bhattacharyya M."/>
            <person name="Sandhu D."/>
            <person name="Valliyodan B."/>
            <person name="Lindquist E."/>
            <person name="Peto M."/>
            <person name="Grant D."/>
            <person name="Shu S."/>
            <person name="Goodstein D."/>
            <person name="Barry K."/>
            <person name="Futrell-Griggs M."/>
            <person name="Abernathy B."/>
            <person name="Du J."/>
            <person name="Tian Z."/>
            <person name="Zhu L."/>
            <person name="Gill N."/>
            <person name="Joshi T."/>
            <person name="Libault M."/>
            <person name="Sethuraman A."/>
            <person name="Zhang X."/>
            <person name="Shinozaki K."/>
            <person name="Nguyen H."/>
            <person name="Wing R."/>
            <person name="Cregan P."/>
            <person name="Specht J."/>
            <person name="Grimwood J."/>
            <person name="Rokhsar D."/>
            <person name="Stacey G."/>
            <person name="Shoemaker R."/>
            <person name="Jackson S."/>
        </authorList>
    </citation>
    <scope>NUCLEOTIDE SEQUENCE</scope>
    <source>
        <tissue evidence="4">Callus</tissue>
    </source>
</reference>
<evidence type="ECO:0000313" key="5">
    <source>
        <dbReference type="EnsemblPlants" id="KRH62618"/>
    </source>
</evidence>
<keyword evidence="1" id="KW-0479">Metal-binding</keyword>
<dbReference type="PROSITE" id="PS50157">
    <property type="entry name" value="ZINC_FINGER_C2H2_2"/>
    <property type="match status" value="1"/>
</dbReference>
<keyword evidence="6" id="KW-1185">Reference proteome</keyword>
<dbReference type="PROSITE" id="PS00028">
    <property type="entry name" value="ZINC_FINGER_C2H2_1"/>
    <property type="match status" value="1"/>
</dbReference>
<organism evidence="5">
    <name type="scientific">Glycine max</name>
    <name type="common">Soybean</name>
    <name type="synonym">Glycine hispida</name>
    <dbReference type="NCBI Taxonomy" id="3847"/>
    <lineage>
        <taxon>Eukaryota</taxon>
        <taxon>Viridiplantae</taxon>
        <taxon>Streptophyta</taxon>
        <taxon>Embryophyta</taxon>
        <taxon>Tracheophyta</taxon>
        <taxon>Spermatophyta</taxon>
        <taxon>Magnoliopsida</taxon>
        <taxon>eudicotyledons</taxon>
        <taxon>Gunneridae</taxon>
        <taxon>Pentapetalae</taxon>
        <taxon>rosids</taxon>
        <taxon>fabids</taxon>
        <taxon>Fabales</taxon>
        <taxon>Fabaceae</taxon>
        <taxon>Papilionoideae</taxon>
        <taxon>50 kb inversion clade</taxon>
        <taxon>NPAAA clade</taxon>
        <taxon>indigoferoid/millettioid clade</taxon>
        <taxon>Phaseoleae</taxon>
        <taxon>Glycine</taxon>
        <taxon>Glycine subgen. Soja</taxon>
    </lineage>
</organism>
<dbReference type="AlphaFoldDB" id="K7KJL1"/>
<gene>
    <name evidence="5" type="primary">LOC102662834</name>
    <name evidence="4" type="ORF">GLYMA_04G119800</name>
</gene>
<dbReference type="KEGG" id="gmx:102662834"/>